<dbReference type="Proteomes" id="UP000825935">
    <property type="component" value="Chromosome 6"/>
</dbReference>
<dbReference type="Pfam" id="PF09748">
    <property type="entry name" value="Med10"/>
    <property type="match status" value="1"/>
</dbReference>
<reference evidence="8" key="1">
    <citation type="submission" date="2021-08" db="EMBL/GenBank/DDBJ databases">
        <title>WGS assembly of Ceratopteris richardii.</title>
        <authorList>
            <person name="Marchant D.B."/>
            <person name="Chen G."/>
            <person name="Jenkins J."/>
            <person name="Shu S."/>
            <person name="Leebens-Mack J."/>
            <person name="Grimwood J."/>
            <person name="Schmutz J."/>
            <person name="Soltis P."/>
            <person name="Soltis D."/>
            <person name="Chen Z.-H."/>
        </authorList>
    </citation>
    <scope>NUCLEOTIDE SEQUENCE</scope>
    <source>
        <strain evidence="8">Whitten #5841</strain>
        <tissue evidence="8">Leaf</tissue>
    </source>
</reference>
<sequence>MYNNLTSLADIPFVVSTASIGLMDARQRGLMNPPAALASSLPLVPATAPPPPPPVPGPSTAPASAVPSLSPAVAQDSSTYQYQALDDVSASIQRSLALLHQLHCSVSSFTLSSQLTLLDRLNGVIKELSTMHSAAEDCHFQIPVDVIRLVDEGKNPDEFTKDLFNSCIQRNQATKGKVDAFKALRKHLLEEVEEAYPEETEAYRALRTAAALEARKMIQGQTPLANGNVKVKMEH</sequence>
<comment type="function">
    <text evidence="6">Component of the Mediator complex, a coactivator involved in the regulated transcription of nearly all RNA polymerase II-dependent genes. Mediator functions as a bridge to convey information from gene-specific regulatory proteins to the basal RNA polymerase II transcription machinery. Mediator is recruited to promoters by direct interactions with regulatory proteins and serves as a scaffold for the assembly of a functional preinitiation complex with RNA polymerase II and the general transcription factors.</text>
</comment>
<proteinExistence type="inferred from homology"/>
<comment type="subcellular location">
    <subcellularLocation>
        <location evidence="1 6">Nucleus</location>
    </subcellularLocation>
</comment>
<dbReference type="EMBL" id="CM035411">
    <property type="protein sequence ID" value="KAH7435759.1"/>
    <property type="molecule type" value="Genomic_DNA"/>
</dbReference>
<keyword evidence="6" id="KW-0010">Activator</keyword>
<evidence type="ECO:0000256" key="4">
    <source>
        <dbReference type="ARBA" id="ARBA00023163"/>
    </source>
</evidence>
<dbReference type="GO" id="GO:0016592">
    <property type="term" value="C:mediator complex"/>
    <property type="evidence" value="ECO:0007669"/>
    <property type="project" value="InterPro"/>
</dbReference>
<dbReference type="GO" id="GO:0003712">
    <property type="term" value="F:transcription coregulator activity"/>
    <property type="evidence" value="ECO:0007669"/>
    <property type="project" value="InterPro"/>
</dbReference>
<dbReference type="PANTHER" id="PTHR13345:SF14">
    <property type="entry name" value="MEDIATOR OF RNA POLYMERASE II TRANSCRIPTION SUBUNIT 10A-RELATED"/>
    <property type="match status" value="1"/>
</dbReference>
<evidence type="ECO:0000256" key="7">
    <source>
        <dbReference type="SAM" id="MobiDB-lite"/>
    </source>
</evidence>
<keyword evidence="3 6" id="KW-0805">Transcription regulation</keyword>
<evidence type="ECO:0000256" key="1">
    <source>
        <dbReference type="ARBA" id="ARBA00004123"/>
    </source>
</evidence>
<feature type="region of interest" description="Disordered" evidence="7">
    <location>
        <begin position="42"/>
        <end position="67"/>
    </location>
</feature>
<keyword evidence="9" id="KW-1185">Reference proteome</keyword>
<protein>
    <recommendedName>
        <fullName evidence="6">Mediator of RNA polymerase II transcription subunit 10</fullName>
    </recommendedName>
    <alternativeName>
        <fullName evidence="6">Mediator complex subunit 10</fullName>
    </alternativeName>
</protein>
<evidence type="ECO:0000256" key="5">
    <source>
        <dbReference type="ARBA" id="ARBA00023242"/>
    </source>
</evidence>
<evidence type="ECO:0000313" key="9">
    <source>
        <dbReference type="Proteomes" id="UP000825935"/>
    </source>
</evidence>
<evidence type="ECO:0000256" key="3">
    <source>
        <dbReference type="ARBA" id="ARBA00023015"/>
    </source>
</evidence>
<dbReference type="GO" id="GO:0045944">
    <property type="term" value="P:positive regulation of transcription by RNA polymerase II"/>
    <property type="evidence" value="ECO:0007669"/>
    <property type="project" value="TreeGrafter"/>
</dbReference>
<evidence type="ECO:0000256" key="2">
    <source>
        <dbReference type="ARBA" id="ARBA00005389"/>
    </source>
</evidence>
<comment type="similarity">
    <text evidence="2 6">Belongs to the Mediator complex subunit 10 family.</text>
</comment>
<keyword evidence="4 6" id="KW-0804">Transcription</keyword>
<accession>A0A8T2UUJ1</accession>
<name>A0A8T2UUJ1_CERRI</name>
<dbReference type="EMBL" id="CM035411">
    <property type="protein sequence ID" value="KAH7435758.1"/>
    <property type="molecule type" value="Genomic_DNA"/>
</dbReference>
<feature type="compositionally biased region" description="Pro residues" evidence="7">
    <location>
        <begin position="47"/>
        <end position="59"/>
    </location>
</feature>
<keyword evidence="5 6" id="KW-0539">Nucleus</keyword>
<evidence type="ECO:0000313" key="8">
    <source>
        <dbReference type="EMBL" id="KAH7435759.1"/>
    </source>
</evidence>
<dbReference type="InterPro" id="IPR019145">
    <property type="entry name" value="Mediator_Med10"/>
</dbReference>
<dbReference type="OrthoDB" id="337270at2759"/>
<dbReference type="AlphaFoldDB" id="A0A8T2UUJ1"/>
<gene>
    <name evidence="6" type="primary">MED10</name>
    <name evidence="8" type="ORF">KP509_06G078500</name>
</gene>
<dbReference type="OMA" id="HQLYLTI"/>
<comment type="subunit">
    <text evidence="6">Component of the Mediator complex.</text>
</comment>
<dbReference type="PANTHER" id="PTHR13345">
    <property type="entry name" value="MEDIATOR OF RNA POLYMERASE II TRANSCRIPTION SUBUNIT 10"/>
    <property type="match status" value="1"/>
</dbReference>
<evidence type="ECO:0000256" key="6">
    <source>
        <dbReference type="RuleBase" id="RU364146"/>
    </source>
</evidence>
<organism evidence="8 9">
    <name type="scientific">Ceratopteris richardii</name>
    <name type="common">Triangle waterfern</name>
    <dbReference type="NCBI Taxonomy" id="49495"/>
    <lineage>
        <taxon>Eukaryota</taxon>
        <taxon>Viridiplantae</taxon>
        <taxon>Streptophyta</taxon>
        <taxon>Embryophyta</taxon>
        <taxon>Tracheophyta</taxon>
        <taxon>Polypodiopsida</taxon>
        <taxon>Polypodiidae</taxon>
        <taxon>Polypodiales</taxon>
        <taxon>Pteridineae</taxon>
        <taxon>Pteridaceae</taxon>
        <taxon>Parkerioideae</taxon>
        <taxon>Ceratopteris</taxon>
    </lineage>
</organism>
<comment type="caution">
    <text evidence="8">The sequence shown here is derived from an EMBL/GenBank/DDBJ whole genome shotgun (WGS) entry which is preliminary data.</text>
</comment>